<evidence type="ECO:0000313" key="11">
    <source>
        <dbReference type="EMBL" id="AWM38274.1"/>
    </source>
</evidence>
<dbReference type="GO" id="GO:0005975">
    <property type="term" value="P:carbohydrate metabolic process"/>
    <property type="evidence" value="ECO:0007669"/>
    <property type="project" value="InterPro"/>
</dbReference>
<comment type="similarity">
    <text evidence="2 10">Belongs to the disproportionating enzyme family.</text>
</comment>
<dbReference type="PANTHER" id="PTHR32438">
    <property type="entry name" value="4-ALPHA-GLUCANOTRANSFERASE DPE1, CHLOROPLASTIC/AMYLOPLASTIC"/>
    <property type="match status" value="1"/>
</dbReference>
<dbReference type="Proteomes" id="UP000245802">
    <property type="component" value="Chromosome"/>
</dbReference>
<accession>A0A2Z3H9B6</accession>
<dbReference type="InterPro" id="IPR017853">
    <property type="entry name" value="GH"/>
</dbReference>
<dbReference type="Pfam" id="PF02446">
    <property type="entry name" value="Glyco_hydro_77"/>
    <property type="match status" value="1"/>
</dbReference>
<dbReference type="SUPFAM" id="SSF51445">
    <property type="entry name" value="(Trans)glycosidases"/>
    <property type="match status" value="1"/>
</dbReference>
<keyword evidence="5 10" id="KW-0328">Glycosyltransferase</keyword>
<evidence type="ECO:0000256" key="9">
    <source>
        <dbReference type="ARBA" id="ARBA00031501"/>
    </source>
</evidence>
<dbReference type="EMBL" id="CP025958">
    <property type="protein sequence ID" value="AWM38274.1"/>
    <property type="molecule type" value="Genomic_DNA"/>
</dbReference>
<dbReference type="NCBIfam" id="NF011080">
    <property type="entry name" value="PRK14508.1-3"/>
    <property type="match status" value="1"/>
</dbReference>
<dbReference type="AlphaFoldDB" id="A0A2Z3H9B6"/>
<evidence type="ECO:0000256" key="6">
    <source>
        <dbReference type="ARBA" id="ARBA00022679"/>
    </source>
</evidence>
<dbReference type="KEGG" id="gog:C1280_15620"/>
<evidence type="ECO:0000256" key="1">
    <source>
        <dbReference type="ARBA" id="ARBA00000439"/>
    </source>
</evidence>
<keyword evidence="7 10" id="KW-0119">Carbohydrate metabolism</keyword>
<comment type="catalytic activity">
    <reaction evidence="1 10">
        <text>Transfers a segment of a (1-&gt;4)-alpha-D-glucan to a new position in an acceptor, which may be glucose or a (1-&gt;4)-alpha-D-glucan.</text>
        <dbReference type="EC" id="2.4.1.25"/>
    </reaction>
</comment>
<keyword evidence="12" id="KW-1185">Reference proteome</keyword>
<evidence type="ECO:0000256" key="7">
    <source>
        <dbReference type="ARBA" id="ARBA00023277"/>
    </source>
</evidence>
<proteinExistence type="inferred from homology"/>
<dbReference type="RefSeq" id="WP_010044114.1">
    <property type="nucleotide sequence ID" value="NZ_CP025958.1"/>
</dbReference>
<keyword evidence="6 10" id="KW-0808">Transferase</keyword>
<evidence type="ECO:0000256" key="8">
    <source>
        <dbReference type="ARBA" id="ARBA00031423"/>
    </source>
</evidence>
<sequence length="506" mass="56453">MATPSLPRSSGILLHPTSLPGPFGIGDLGPVAYRWVETLAAMRQSWWQILPLGPTGAGDSPYQSLSAFAGSINLLSPELLHQEGLVGPDLWANEHFADHEIQFDRVTPFKTKLLRAAWDAFRGGKAAHLKGDFENYCVSEAGWLDGFALFVAIREALGGTGLLAWPPDLLRRNPVALAELEKQLASEVLLHKFGQFLFDKQWGALKKFANDKKIKIIGDAPIFVALDSADVWAHPDEFLLDPDRKPTVVAGVPPDYFSADGQHWGNPIYDWTRMEATGYSWWCNRVLRQLKQVDLIRLDHFRGFRQAWHIPAAEPTARVGQWVDGPGLKLFDRLRTALGGLPLIAEDLGVITPDVEELRDQLALPGMRVIQFALEGPHNLHWPHNYVQNCVCYTGTHDNDTVRGWFEALSDRDRHYLSLTLGRPIGDVAWDLIQSAWASVATVAVAPLQDVLSLGNDARMNKPGVASGNWRWRFRLDQFRGEVIQRLADLTTLYNRVPAEPKPGTP</sequence>
<reference evidence="11 12" key="1">
    <citation type="submission" date="2018-01" db="EMBL/GenBank/DDBJ databases">
        <title>G. obscuriglobus.</title>
        <authorList>
            <person name="Franke J."/>
            <person name="Blomberg W."/>
            <person name="Selmecki A."/>
        </authorList>
    </citation>
    <scope>NUCLEOTIDE SEQUENCE [LARGE SCALE GENOMIC DNA]</scope>
    <source>
        <strain evidence="11 12">DSM 5831</strain>
    </source>
</reference>
<dbReference type="NCBIfam" id="TIGR00217">
    <property type="entry name" value="malQ"/>
    <property type="match status" value="1"/>
</dbReference>
<dbReference type="Gene3D" id="3.20.20.80">
    <property type="entry name" value="Glycosidases"/>
    <property type="match status" value="1"/>
</dbReference>
<evidence type="ECO:0000256" key="5">
    <source>
        <dbReference type="ARBA" id="ARBA00022676"/>
    </source>
</evidence>
<evidence type="ECO:0000256" key="3">
    <source>
        <dbReference type="ARBA" id="ARBA00012560"/>
    </source>
</evidence>
<dbReference type="PANTHER" id="PTHR32438:SF5">
    <property type="entry name" value="4-ALPHA-GLUCANOTRANSFERASE DPE1, CHLOROPLASTIC_AMYLOPLASTIC"/>
    <property type="match status" value="1"/>
</dbReference>
<evidence type="ECO:0000313" key="12">
    <source>
        <dbReference type="Proteomes" id="UP000245802"/>
    </source>
</evidence>
<dbReference type="OrthoDB" id="9811841at2"/>
<protein>
    <recommendedName>
        <fullName evidence="4 10">4-alpha-glucanotransferase</fullName>
        <ecNumber evidence="3 10">2.4.1.25</ecNumber>
    </recommendedName>
    <alternativeName>
        <fullName evidence="8 10">Amylomaltase</fullName>
    </alternativeName>
    <alternativeName>
        <fullName evidence="9 10">Disproportionating enzyme</fullName>
    </alternativeName>
</protein>
<evidence type="ECO:0000256" key="2">
    <source>
        <dbReference type="ARBA" id="ARBA00005684"/>
    </source>
</evidence>
<gene>
    <name evidence="11" type="primary">malQ</name>
    <name evidence="11" type="ORF">C1280_15620</name>
</gene>
<name>A0A2Z3H9B6_9BACT</name>
<organism evidence="11 12">
    <name type="scientific">Gemmata obscuriglobus</name>
    <dbReference type="NCBI Taxonomy" id="114"/>
    <lineage>
        <taxon>Bacteria</taxon>
        <taxon>Pseudomonadati</taxon>
        <taxon>Planctomycetota</taxon>
        <taxon>Planctomycetia</taxon>
        <taxon>Gemmatales</taxon>
        <taxon>Gemmataceae</taxon>
        <taxon>Gemmata</taxon>
    </lineage>
</organism>
<evidence type="ECO:0000256" key="4">
    <source>
        <dbReference type="ARBA" id="ARBA00020295"/>
    </source>
</evidence>
<dbReference type="GO" id="GO:0004134">
    <property type="term" value="F:4-alpha-glucanotransferase activity"/>
    <property type="evidence" value="ECO:0007669"/>
    <property type="project" value="UniProtKB-EC"/>
</dbReference>
<evidence type="ECO:0000256" key="10">
    <source>
        <dbReference type="RuleBase" id="RU361207"/>
    </source>
</evidence>
<dbReference type="InterPro" id="IPR003385">
    <property type="entry name" value="Glyco_hydro_77"/>
</dbReference>
<dbReference type="EC" id="2.4.1.25" evidence="3 10"/>